<evidence type="ECO:0000259" key="4">
    <source>
        <dbReference type="Pfam" id="PF00685"/>
    </source>
</evidence>
<evidence type="ECO:0000256" key="1">
    <source>
        <dbReference type="ARBA" id="ARBA00005771"/>
    </source>
</evidence>
<evidence type="ECO:0000256" key="3">
    <source>
        <dbReference type="RuleBase" id="RU361155"/>
    </source>
</evidence>
<feature type="domain" description="Sulfotransferase" evidence="4">
    <location>
        <begin position="89"/>
        <end position="284"/>
    </location>
</feature>
<evidence type="ECO:0000313" key="5">
    <source>
        <dbReference type="EMBL" id="KAK8933331.1"/>
    </source>
</evidence>
<reference evidence="5 6" key="1">
    <citation type="journal article" date="2022" name="Nat. Plants">
        <title>Genomes of leafy and leafless Platanthera orchids illuminate the evolution of mycoheterotrophy.</title>
        <authorList>
            <person name="Li M.H."/>
            <person name="Liu K.W."/>
            <person name="Li Z."/>
            <person name="Lu H.C."/>
            <person name="Ye Q.L."/>
            <person name="Zhang D."/>
            <person name="Wang J.Y."/>
            <person name="Li Y.F."/>
            <person name="Zhong Z.M."/>
            <person name="Liu X."/>
            <person name="Yu X."/>
            <person name="Liu D.K."/>
            <person name="Tu X.D."/>
            <person name="Liu B."/>
            <person name="Hao Y."/>
            <person name="Liao X.Y."/>
            <person name="Jiang Y.T."/>
            <person name="Sun W.H."/>
            <person name="Chen J."/>
            <person name="Chen Y.Q."/>
            <person name="Ai Y."/>
            <person name="Zhai J.W."/>
            <person name="Wu S.S."/>
            <person name="Zhou Z."/>
            <person name="Hsiao Y.Y."/>
            <person name="Wu W.L."/>
            <person name="Chen Y.Y."/>
            <person name="Lin Y.F."/>
            <person name="Hsu J.L."/>
            <person name="Li C.Y."/>
            <person name="Wang Z.W."/>
            <person name="Zhao X."/>
            <person name="Zhong W.Y."/>
            <person name="Ma X.K."/>
            <person name="Ma L."/>
            <person name="Huang J."/>
            <person name="Chen G.Z."/>
            <person name="Huang M.Z."/>
            <person name="Huang L."/>
            <person name="Peng D.H."/>
            <person name="Luo Y.B."/>
            <person name="Zou S.Q."/>
            <person name="Chen S.P."/>
            <person name="Lan S."/>
            <person name="Tsai W.C."/>
            <person name="Van de Peer Y."/>
            <person name="Liu Z.J."/>
        </authorList>
    </citation>
    <scope>NUCLEOTIDE SEQUENCE [LARGE SCALE GENOMIC DNA]</scope>
    <source>
        <strain evidence="5">Lor287</strain>
    </source>
</reference>
<dbReference type="EMBL" id="JBBWWQ010000013">
    <property type="protein sequence ID" value="KAK8933331.1"/>
    <property type="molecule type" value="Genomic_DNA"/>
</dbReference>
<dbReference type="InterPro" id="IPR027417">
    <property type="entry name" value="P-loop_NTPase"/>
</dbReference>
<dbReference type="InterPro" id="IPR000863">
    <property type="entry name" value="Sulfotransferase_dom"/>
</dbReference>
<organism evidence="5 6">
    <name type="scientific">Platanthera zijinensis</name>
    <dbReference type="NCBI Taxonomy" id="2320716"/>
    <lineage>
        <taxon>Eukaryota</taxon>
        <taxon>Viridiplantae</taxon>
        <taxon>Streptophyta</taxon>
        <taxon>Embryophyta</taxon>
        <taxon>Tracheophyta</taxon>
        <taxon>Spermatophyta</taxon>
        <taxon>Magnoliopsida</taxon>
        <taxon>Liliopsida</taxon>
        <taxon>Asparagales</taxon>
        <taxon>Orchidaceae</taxon>
        <taxon>Orchidoideae</taxon>
        <taxon>Orchideae</taxon>
        <taxon>Orchidinae</taxon>
        <taxon>Platanthera</taxon>
    </lineage>
</organism>
<dbReference type="SUPFAM" id="SSF52540">
    <property type="entry name" value="P-loop containing nucleoside triphosphate hydrolases"/>
    <property type="match status" value="1"/>
</dbReference>
<proteinExistence type="inferred from homology"/>
<protein>
    <recommendedName>
        <fullName evidence="3">Sulfotransferase</fullName>
        <ecNumber evidence="3">2.8.2.-</ecNumber>
    </recommendedName>
</protein>
<gene>
    <name evidence="5" type="primary">SOT11</name>
    <name evidence="5" type="ORF">KSP39_PZI015202</name>
</gene>
<evidence type="ECO:0000256" key="2">
    <source>
        <dbReference type="ARBA" id="ARBA00022679"/>
    </source>
</evidence>
<dbReference type="PANTHER" id="PTHR11783">
    <property type="entry name" value="SULFOTRANSFERASE SULT"/>
    <property type="match status" value="1"/>
</dbReference>
<keyword evidence="6" id="KW-1185">Reference proteome</keyword>
<accession>A0AAP0G1B6</accession>
<evidence type="ECO:0000313" key="6">
    <source>
        <dbReference type="Proteomes" id="UP001418222"/>
    </source>
</evidence>
<dbReference type="Pfam" id="PF00685">
    <property type="entry name" value="Sulfotransfer_1"/>
    <property type="match status" value="1"/>
</dbReference>
<comment type="similarity">
    <text evidence="1 3">Belongs to the sulfotransferase 1 family.</text>
</comment>
<comment type="caution">
    <text evidence="5">The sequence shown here is derived from an EMBL/GenBank/DDBJ whole genome shotgun (WGS) entry which is preliminary data.</text>
</comment>
<sequence length="287" mass="33132">MGSDSAYESNITATEEEEHFISSLPSHKYFPTLRNYKKFWIPGNDLTRIRSMEKTFVRRPADVFLASMPKTGMTWLKALAFAVFHRKQYSRLLSFHTPFSLLPGSIVDACKIIYVCREPKDTFTSFWKFYNSLMTDNNICGVDIDKLFELFCAEVQTFGPLWEHALEYWRESLSDSDKILFLRYEEMIDDPAKVMRRMATFMGCEFSEEEESMGVVEELTRLCSFDSLKNVEGSKNESSIYEGMSVKKSLLYRKGGVGDWVNHLTPEMGRTIDSITQEKLAGSGLRF</sequence>
<dbReference type="GO" id="GO:0008146">
    <property type="term" value="F:sulfotransferase activity"/>
    <property type="evidence" value="ECO:0007669"/>
    <property type="project" value="InterPro"/>
</dbReference>
<name>A0AAP0G1B6_9ASPA</name>
<dbReference type="EC" id="2.8.2.-" evidence="3"/>
<dbReference type="Gene3D" id="3.40.50.300">
    <property type="entry name" value="P-loop containing nucleotide triphosphate hydrolases"/>
    <property type="match status" value="1"/>
</dbReference>
<dbReference type="Proteomes" id="UP001418222">
    <property type="component" value="Unassembled WGS sequence"/>
</dbReference>
<dbReference type="AlphaFoldDB" id="A0AAP0G1B6"/>
<keyword evidence="2 3" id="KW-0808">Transferase</keyword>